<evidence type="ECO:0000256" key="1">
    <source>
        <dbReference type="SAM" id="SignalP"/>
    </source>
</evidence>
<dbReference type="EMBL" id="JBBWRZ010000002">
    <property type="protein sequence ID" value="KAK8244038.1"/>
    <property type="molecule type" value="Genomic_DNA"/>
</dbReference>
<evidence type="ECO:0008006" key="4">
    <source>
        <dbReference type="Google" id="ProtNLM"/>
    </source>
</evidence>
<gene>
    <name evidence="2" type="ORF">HDK90DRAFT_143386</name>
</gene>
<keyword evidence="3" id="KW-1185">Reference proteome</keyword>
<dbReference type="Proteomes" id="UP001492380">
    <property type="component" value="Unassembled WGS sequence"/>
</dbReference>
<evidence type="ECO:0000313" key="2">
    <source>
        <dbReference type="EMBL" id="KAK8244038.1"/>
    </source>
</evidence>
<evidence type="ECO:0000313" key="3">
    <source>
        <dbReference type="Proteomes" id="UP001492380"/>
    </source>
</evidence>
<feature type="chain" id="PRO_5045870054" description="Secreted protein" evidence="1">
    <location>
        <begin position="19"/>
        <end position="121"/>
    </location>
</feature>
<protein>
    <recommendedName>
        <fullName evidence="4">Secreted protein</fullName>
    </recommendedName>
</protein>
<feature type="signal peptide" evidence="1">
    <location>
        <begin position="1"/>
        <end position="18"/>
    </location>
</feature>
<reference evidence="2 3" key="1">
    <citation type="submission" date="2024-04" db="EMBL/GenBank/DDBJ databases">
        <title>Phyllosticta paracitricarpa is synonymous to the EU quarantine fungus P. citricarpa based on phylogenomic analyses.</title>
        <authorList>
            <consortium name="Lawrence Berkeley National Laboratory"/>
            <person name="Van Ingen-Buijs V.A."/>
            <person name="Van Westerhoven A.C."/>
            <person name="Haridas S."/>
            <person name="Skiadas P."/>
            <person name="Martin F."/>
            <person name="Groenewald J.Z."/>
            <person name="Crous P.W."/>
            <person name="Seidl M.F."/>
        </authorList>
    </citation>
    <scope>NUCLEOTIDE SEQUENCE [LARGE SCALE GENOMIC DNA]</scope>
    <source>
        <strain evidence="2 3">CBS 123374</strain>
    </source>
</reference>
<comment type="caution">
    <text evidence="2">The sequence shown here is derived from an EMBL/GenBank/DDBJ whole genome shotgun (WGS) entry which is preliminary data.</text>
</comment>
<sequence length="121" mass="13558">MGLSLLLMLTLASPLTPSCDERLTSSLDWLWRECGWIGHSHNFQLLSCLFLSRVGRSGPRWLGIRWQTSESCAASVINGAFQAGHVWRLACERLSMRGRDTLDTMRSGKTLVLPKSGCRLH</sequence>
<name>A0ABR1YZ91_9PEZI</name>
<keyword evidence="1" id="KW-0732">Signal</keyword>
<organism evidence="2 3">
    <name type="scientific">Phyllosticta capitalensis</name>
    <dbReference type="NCBI Taxonomy" id="121624"/>
    <lineage>
        <taxon>Eukaryota</taxon>
        <taxon>Fungi</taxon>
        <taxon>Dikarya</taxon>
        <taxon>Ascomycota</taxon>
        <taxon>Pezizomycotina</taxon>
        <taxon>Dothideomycetes</taxon>
        <taxon>Dothideomycetes incertae sedis</taxon>
        <taxon>Botryosphaeriales</taxon>
        <taxon>Phyllostictaceae</taxon>
        <taxon>Phyllosticta</taxon>
    </lineage>
</organism>
<accession>A0ABR1YZ91</accession>
<proteinExistence type="predicted"/>